<keyword evidence="2" id="KW-1185">Reference proteome</keyword>
<accession>A0ABU0JEM8</accession>
<gene>
    <name evidence="1" type="ORF">QO011_004895</name>
</gene>
<dbReference type="EMBL" id="JAUSVX010000010">
    <property type="protein sequence ID" value="MDQ0471868.1"/>
    <property type="molecule type" value="Genomic_DNA"/>
</dbReference>
<proteinExistence type="predicted"/>
<evidence type="ECO:0000313" key="2">
    <source>
        <dbReference type="Proteomes" id="UP001242480"/>
    </source>
</evidence>
<organism evidence="1 2">
    <name type="scientific">Labrys wisconsinensis</name>
    <dbReference type="NCBI Taxonomy" id="425677"/>
    <lineage>
        <taxon>Bacteria</taxon>
        <taxon>Pseudomonadati</taxon>
        <taxon>Pseudomonadota</taxon>
        <taxon>Alphaproteobacteria</taxon>
        <taxon>Hyphomicrobiales</taxon>
        <taxon>Xanthobacteraceae</taxon>
        <taxon>Labrys</taxon>
    </lineage>
</organism>
<evidence type="ECO:0000313" key="1">
    <source>
        <dbReference type="EMBL" id="MDQ0471868.1"/>
    </source>
</evidence>
<protein>
    <submittedName>
        <fullName evidence="1">Uncharacterized protein</fullName>
    </submittedName>
</protein>
<comment type="caution">
    <text evidence="1">The sequence shown here is derived from an EMBL/GenBank/DDBJ whole genome shotgun (WGS) entry which is preliminary data.</text>
</comment>
<sequence>MSALAVLPGFDARTLPPARPGHCARVHRQHAAGGRVLRNDALAPQAVEHVDEGLFAASPALNGLAMRIDGGIIRSVI</sequence>
<dbReference type="RefSeq" id="WP_307277730.1">
    <property type="nucleotide sequence ID" value="NZ_JAUSVX010000010.1"/>
</dbReference>
<name>A0ABU0JEM8_9HYPH</name>
<dbReference type="Proteomes" id="UP001242480">
    <property type="component" value="Unassembled WGS sequence"/>
</dbReference>
<reference evidence="1 2" key="1">
    <citation type="submission" date="2023-07" db="EMBL/GenBank/DDBJ databases">
        <title>Genomic Encyclopedia of Type Strains, Phase IV (KMG-IV): sequencing the most valuable type-strain genomes for metagenomic binning, comparative biology and taxonomic classification.</title>
        <authorList>
            <person name="Goeker M."/>
        </authorList>
    </citation>
    <scope>NUCLEOTIDE SEQUENCE [LARGE SCALE GENOMIC DNA]</scope>
    <source>
        <strain evidence="1 2">DSM 19619</strain>
    </source>
</reference>